<protein>
    <recommendedName>
        <fullName evidence="3">Methylase</fullName>
    </recommendedName>
</protein>
<sequence>MLFSPACERNKGPILAVLKEWLPAHAQVLEIGSGSGQHAAFFCQQIAGIGWQPSERQESLTDLQAQLEALSPTLPAAIALDVTDAGQWPCQSFDAVFSANTAHIMSAAAVTHLLAGASRVLRPSGLLLLYGPFHDGGIHTAASNAAFDQHLRSLDPAMGVRDAIELVQQAQNLGLELLADLPLPANNRMLVLERR</sequence>
<gene>
    <name evidence="1" type="ORF">C7K55_07840</name>
</gene>
<reference evidence="1 2" key="1">
    <citation type="journal article" date="2018" name="Environ. Microbiol.">
        <title>Ecological and genomic features of two widespread freshwater picocyanobacteria.</title>
        <authorList>
            <person name="Cabello-Yeves P.J."/>
            <person name="Picazo A."/>
            <person name="Camacho A."/>
            <person name="Callieri C."/>
            <person name="Rosselli R."/>
            <person name="Roda-Garcia J.J."/>
            <person name="Coutinho F.H."/>
            <person name="Rodriguez-Valera F."/>
        </authorList>
    </citation>
    <scope>NUCLEOTIDE SEQUENCE [LARGE SCALE GENOMIC DNA]</scope>
    <source>
        <strain evidence="1 2">Tous</strain>
    </source>
</reference>
<dbReference type="RefSeq" id="WP_106502855.1">
    <property type="nucleotide sequence ID" value="NZ_PXXO01000007.1"/>
</dbReference>
<dbReference type="OrthoDB" id="450870at2"/>
<organism evidence="1 2">
    <name type="scientific">Cyanobium usitatum str. Tous</name>
    <dbReference type="NCBI Taxonomy" id="2116684"/>
    <lineage>
        <taxon>Bacteria</taxon>
        <taxon>Bacillati</taxon>
        <taxon>Cyanobacteriota</taxon>
        <taxon>Cyanophyceae</taxon>
        <taxon>Synechococcales</taxon>
        <taxon>Prochlorococcaceae</taxon>
        <taxon>Cyanobium</taxon>
    </lineage>
</organism>
<dbReference type="Gene3D" id="3.40.50.150">
    <property type="entry name" value="Vaccinia Virus protein VP39"/>
    <property type="match status" value="1"/>
</dbReference>
<proteinExistence type="predicted"/>
<name>A0A2P7MVG4_9CYAN</name>
<dbReference type="SUPFAM" id="SSF53335">
    <property type="entry name" value="S-adenosyl-L-methionine-dependent methyltransferases"/>
    <property type="match status" value="1"/>
</dbReference>
<accession>A0A2P7MVG4</accession>
<dbReference type="InterPro" id="IPR010342">
    <property type="entry name" value="DUF938"/>
</dbReference>
<dbReference type="AlphaFoldDB" id="A0A2P7MVG4"/>
<evidence type="ECO:0008006" key="3">
    <source>
        <dbReference type="Google" id="ProtNLM"/>
    </source>
</evidence>
<evidence type="ECO:0000313" key="1">
    <source>
        <dbReference type="EMBL" id="PSJ05230.1"/>
    </source>
</evidence>
<dbReference type="EMBL" id="PXXO01000007">
    <property type="protein sequence ID" value="PSJ05230.1"/>
    <property type="molecule type" value="Genomic_DNA"/>
</dbReference>
<dbReference type="PANTHER" id="PTHR20974:SF0">
    <property type="entry name" value="UPF0585 PROTEIN CG18661"/>
    <property type="match status" value="1"/>
</dbReference>
<dbReference type="PANTHER" id="PTHR20974">
    <property type="entry name" value="UPF0585 PROTEIN CG18661"/>
    <property type="match status" value="1"/>
</dbReference>
<dbReference type="Proteomes" id="UP000243002">
    <property type="component" value="Unassembled WGS sequence"/>
</dbReference>
<dbReference type="Pfam" id="PF06080">
    <property type="entry name" value="DUF938"/>
    <property type="match status" value="1"/>
</dbReference>
<comment type="caution">
    <text evidence="1">The sequence shown here is derived from an EMBL/GenBank/DDBJ whole genome shotgun (WGS) entry which is preliminary data.</text>
</comment>
<dbReference type="InterPro" id="IPR029063">
    <property type="entry name" value="SAM-dependent_MTases_sf"/>
</dbReference>
<evidence type="ECO:0000313" key="2">
    <source>
        <dbReference type="Proteomes" id="UP000243002"/>
    </source>
</evidence>
<keyword evidence="2" id="KW-1185">Reference proteome</keyword>